<organism evidence="3">
    <name type="scientific">Pyramimonas obovata</name>
    <dbReference type="NCBI Taxonomy" id="1411642"/>
    <lineage>
        <taxon>Eukaryota</taxon>
        <taxon>Viridiplantae</taxon>
        <taxon>Chlorophyta</taxon>
        <taxon>Pyramimonadophyceae</taxon>
        <taxon>Pyramimonadales</taxon>
        <taxon>Pyramimonadaceae</taxon>
        <taxon>Pyramimonas</taxon>
        <taxon>Pyramimonas incertae sedis</taxon>
    </lineage>
</organism>
<evidence type="ECO:0000259" key="2">
    <source>
        <dbReference type="Pfam" id="PF19031"/>
    </source>
</evidence>
<feature type="domain" description="CCZ1/INTU/HSP4 first Longin" evidence="2">
    <location>
        <begin position="10"/>
        <end position="120"/>
    </location>
</feature>
<dbReference type="EMBL" id="HBFA01012255">
    <property type="protein sequence ID" value="CAD8660455.1"/>
    <property type="molecule type" value="Transcribed_RNA"/>
</dbReference>
<evidence type="ECO:0000313" key="3">
    <source>
        <dbReference type="EMBL" id="CAD8660455.1"/>
    </source>
</evidence>
<dbReference type="PANTHER" id="PTHR13056">
    <property type="entry name" value="VACUOLAR FUSION PROTEIN CCZ1 HOMOLOG-RELATED"/>
    <property type="match status" value="1"/>
</dbReference>
<protein>
    <recommendedName>
        <fullName evidence="2">CCZ1/INTU/HSP4 first Longin domain-containing protein</fullName>
    </recommendedName>
</protein>
<gene>
    <name evidence="3" type="ORF">POBO1169_LOCUS6384</name>
</gene>
<accession>A0A7S0QUC7</accession>
<dbReference type="InterPro" id="IPR013176">
    <property type="entry name" value="Ccz1"/>
</dbReference>
<dbReference type="GO" id="GO:0016192">
    <property type="term" value="P:vesicle-mediated transport"/>
    <property type="evidence" value="ECO:0007669"/>
    <property type="project" value="InterPro"/>
</dbReference>
<proteinExistence type="inferred from homology"/>
<sequence length="485" mass="54453">MSQHGPKFSLFVFDKAQIVREGEEEKKALCFFPEGMSANQIKGAVGLAEGLITFTAVFSPKSPCEVMHAEHHRQVFYQCEQDLWSVLVIPHEVANPSEVRDGALQLLLKEAYDVYHLLHGSMRYALQQEASGVRLRQMVVPYYSDLWSRLLTGRKGDLGVLANGLCGREGTPLLPLARSTTLLAQSIVNLLQSSYGGKAVRHSMMLYDHQLVSSGLFPEDTVVLYRFALRCLVPSVTSATAASIIRSRIARVTNSAPSAGTPFRQGDWKLGGDMYVVPADGAYNSYAMPLVYLQDGTSYRLLTYQQEAITILMLLDNETVQMHQAALLRKQLATLIASRVHTLEATLSEHFSSANRWHVPGYRYLFIDWPFRTVRFSPENKASTLSKESFALLNAVRTDVEERANHELHVGRADKYVRGGAASDKHESEWEICVRANHDAWVVVRRCRGRELYVVLEKAGETLMEVQDLMQRFSENSFSGIFDAE</sequence>
<dbReference type="GO" id="GO:0035658">
    <property type="term" value="C:Mon1-Ccz1 complex"/>
    <property type="evidence" value="ECO:0007669"/>
    <property type="project" value="InterPro"/>
</dbReference>
<reference evidence="3" key="1">
    <citation type="submission" date="2021-01" db="EMBL/GenBank/DDBJ databases">
        <authorList>
            <person name="Corre E."/>
            <person name="Pelletier E."/>
            <person name="Niang G."/>
            <person name="Scheremetjew M."/>
            <person name="Finn R."/>
            <person name="Kale V."/>
            <person name="Holt S."/>
            <person name="Cochrane G."/>
            <person name="Meng A."/>
            <person name="Brown T."/>
            <person name="Cohen L."/>
        </authorList>
    </citation>
    <scope>NUCLEOTIDE SEQUENCE</scope>
    <source>
        <strain evidence="3">CCMP722</strain>
    </source>
</reference>
<dbReference type="AlphaFoldDB" id="A0A7S0QUC7"/>
<dbReference type="Pfam" id="PF19031">
    <property type="entry name" value="Intu_longin_1"/>
    <property type="match status" value="1"/>
</dbReference>
<dbReference type="InterPro" id="IPR043987">
    <property type="entry name" value="CCZ1/INTU/HSP4_longin_1"/>
</dbReference>
<comment type="similarity">
    <text evidence="1">Belongs to the CCZ1 family.</text>
</comment>
<dbReference type="PANTHER" id="PTHR13056:SF0">
    <property type="entry name" value="VACUOLAR FUSION PROTEIN CCZ1 HOMOLOG-RELATED"/>
    <property type="match status" value="1"/>
</dbReference>
<evidence type="ECO:0000256" key="1">
    <source>
        <dbReference type="ARBA" id="ARBA00005352"/>
    </source>
</evidence>
<name>A0A7S0QUC7_9CHLO</name>